<dbReference type="PANTHER" id="PTHR32552">
    <property type="entry name" value="FERRICHROME IRON RECEPTOR-RELATED"/>
    <property type="match status" value="1"/>
</dbReference>
<dbReference type="SUPFAM" id="SSF56935">
    <property type="entry name" value="Porins"/>
    <property type="match status" value="1"/>
</dbReference>
<evidence type="ECO:0000256" key="6">
    <source>
        <dbReference type="ARBA" id="ARBA00022729"/>
    </source>
</evidence>
<evidence type="ECO:0000259" key="16">
    <source>
        <dbReference type="Pfam" id="PF00593"/>
    </source>
</evidence>
<evidence type="ECO:0000313" key="19">
    <source>
        <dbReference type="Proteomes" id="UP001521209"/>
    </source>
</evidence>
<keyword evidence="9 14" id="KW-0798">TonB box</keyword>
<evidence type="ECO:0000256" key="13">
    <source>
        <dbReference type="PROSITE-ProRule" id="PRU10144"/>
    </source>
</evidence>
<keyword evidence="10 12" id="KW-0472">Membrane</keyword>
<comment type="caution">
    <text evidence="18">The sequence shown here is derived from an EMBL/GenBank/DDBJ whole genome shotgun (WGS) entry which is preliminary data.</text>
</comment>
<keyword evidence="19" id="KW-1185">Reference proteome</keyword>
<evidence type="ECO:0000256" key="1">
    <source>
        <dbReference type="ARBA" id="ARBA00004571"/>
    </source>
</evidence>
<dbReference type="InterPro" id="IPR036942">
    <property type="entry name" value="Beta-barrel_TonB_sf"/>
</dbReference>
<keyword evidence="3 12" id="KW-1134">Transmembrane beta strand</keyword>
<feature type="domain" description="TonB-dependent receptor-like beta-barrel" evidence="16">
    <location>
        <begin position="240"/>
        <end position="732"/>
    </location>
</feature>
<evidence type="ECO:0000259" key="17">
    <source>
        <dbReference type="Pfam" id="PF07715"/>
    </source>
</evidence>
<feature type="signal peptide" evidence="15">
    <location>
        <begin position="1"/>
        <end position="26"/>
    </location>
</feature>
<accession>A0ABS9E2Y8</accession>
<dbReference type="InterPro" id="IPR039426">
    <property type="entry name" value="TonB-dep_rcpt-like"/>
</dbReference>
<evidence type="ECO:0000256" key="9">
    <source>
        <dbReference type="ARBA" id="ARBA00023077"/>
    </source>
</evidence>
<dbReference type="Pfam" id="PF07715">
    <property type="entry name" value="Plug"/>
    <property type="match status" value="1"/>
</dbReference>
<feature type="chain" id="PRO_5045524443" evidence="15">
    <location>
        <begin position="27"/>
        <end position="771"/>
    </location>
</feature>
<organism evidence="18 19">
    <name type="scientific">Acidiphilium iwatense</name>
    <dbReference type="NCBI Taxonomy" id="768198"/>
    <lineage>
        <taxon>Bacteria</taxon>
        <taxon>Pseudomonadati</taxon>
        <taxon>Pseudomonadota</taxon>
        <taxon>Alphaproteobacteria</taxon>
        <taxon>Acetobacterales</taxon>
        <taxon>Acidocellaceae</taxon>
        <taxon>Acidiphilium</taxon>
    </lineage>
</organism>
<keyword evidence="11 12" id="KW-0998">Cell outer membrane</keyword>
<protein>
    <submittedName>
        <fullName evidence="18">TonB-dependent receptor</fullName>
    </submittedName>
</protein>
<dbReference type="InterPro" id="IPR012910">
    <property type="entry name" value="Plug_dom"/>
</dbReference>
<dbReference type="PROSITE" id="PS01156">
    <property type="entry name" value="TONB_DEPENDENT_REC_2"/>
    <property type="match status" value="1"/>
</dbReference>
<comment type="subcellular location">
    <subcellularLocation>
        <location evidence="1 12">Cell outer membrane</location>
        <topology evidence="1 12">Multi-pass membrane protein</topology>
    </subcellularLocation>
</comment>
<evidence type="ECO:0000256" key="2">
    <source>
        <dbReference type="ARBA" id="ARBA00022448"/>
    </source>
</evidence>
<feature type="domain" description="TonB-dependent receptor plug" evidence="17">
    <location>
        <begin position="57"/>
        <end position="170"/>
    </location>
</feature>
<dbReference type="Gene3D" id="2.40.170.20">
    <property type="entry name" value="TonB-dependent receptor, beta-barrel domain"/>
    <property type="match status" value="1"/>
</dbReference>
<keyword evidence="8" id="KW-0406">Ion transport</keyword>
<evidence type="ECO:0000256" key="3">
    <source>
        <dbReference type="ARBA" id="ARBA00022452"/>
    </source>
</evidence>
<keyword evidence="4" id="KW-0410">Iron transport</keyword>
<keyword evidence="6 15" id="KW-0732">Signal</keyword>
<evidence type="ECO:0000256" key="15">
    <source>
        <dbReference type="SAM" id="SignalP"/>
    </source>
</evidence>
<dbReference type="Gene3D" id="2.170.130.10">
    <property type="entry name" value="TonB-dependent receptor, plug domain"/>
    <property type="match status" value="1"/>
</dbReference>
<evidence type="ECO:0000256" key="8">
    <source>
        <dbReference type="ARBA" id="ARBA00023065"/>
    </source>
</evidence>
<dbReference type="EMBL" id="JAKGBZ010000050">
    <property type="protein sequence ID" value="MCF3948400.1"/>
    <property type="molecule type" value="Genomic_DNA"/>
</dbReference>
<evidence type="ECO:0000256" key="12">
    <source>
        <dbReference type="PROSITE-ProRule" id="PRU01360"/>
    </source>
</evidence>
<comment type="similarity">
    <text evidence="12 14">Belongs to the TonB-dependent receptor family.</text>
</comment>
<dbReference type="InterPro" id="IPR037066">
    <property type="entry name" value="Plug_dom_sf"/>
</dbReference>
<feature type="short sequence motif" description="TonB C-terminal box" evidence="13">
    <location>
        <begin position="754"/>
        <end position="771"/>
    </location>
</feature>
<dbReference type="Proteomes" id="UP001521209">
    <property type="component" value="Unassembled WGS sequence"/>
</dbReference>
<keyword evidence="7" id="KW-0408">Iron</keyword>
<keyword evidence="5 12" id="KW-0812">Transmembrane</keyword>
<sequence length="771" mass="84293">MTRLRFLAGTVLSGILSFGSITAASAQVVQIPGNTTPVKIEGVSKSASKIENSTIPQKATYSESTISKRRIDNASPGTNAQTLLNQLPSVVATSSGPNGMRTNIQFRAFNDGQFSETFGGVALNDLFNAGVVNAASQRNNTPVTLDDFQQVQIYRGVNNPSVNSYNSLGGTINYVPREATSIANGQAGISYGSFNSLGFHVRLNTGSVDGVRQLLSFHRSISDSWLQNGKDQNNNFYYTFNAPTFGGTGKVYGYFIYDHNLGETPHTVPIALVEQYGRKFNWPLNETYSHNIDTQYMAILGASQNFTPVLSGDIKFFFGADNYMRTSYTNPAFLQGPNMPYGLPNSPATYPFSPTPGITTYDPLALFGSYATGAQYHFYGSYSTQIGVQPQFTADLPYNTIVIGGNLTSGHLHSREYWYGTQPVPQIPGYNNAWNEHDLRTLASVYIQDKISLFDDRLTITPGVKFIHAITKSHDAVGFYYPIPGSVSDVESFTSPTVGASYAFTHNITAYAAYGENIKFPSIGAYYGNIGVTNSAGQPIVQPLSIKPEYVKDYEAGLRYTRGGFTAAVNYYRENFTNTFINSTSLVTGATTTSNGGNSRYDGEELQVIDHAGRIGGLIGDWSTYFNYAHNNTKFLNSFSSVYAGTVQAGQPLADVPQNLLSGGVTWDWHGWMVDGNAQYVGVEYLQQGLAGTPTSLKSPPYFLLNLGIQKTIPVHVGRVNALRIAFNLDNLLNRRYYTADKVYQDYNGNNYQSVLLGAPRAFYLSVTALF</sequence>
<reference evidence="18 19" key="1">
    <citation type="submission" date="2022-01" db="EMBL/GenBank/DDBJ databases">
        <authorList>
            <person name="Won M."/>
            <person name="Kim S.-J."/>
            <person name="Kwon S.-W."/>
        </authorList>
    </citation>
    <scope>NUCLEOTIDE SEQUENCE [LARGE SCALE GENOMIC DNA]</scope>
    <source>
        <strain evidence="18 19">KCTC 23505</strain>
    </source>
</reference>
<keyword evidence="2 12" id="KW-0813">Transport</keyword>
<dbReference type="RefSeq" id="WP_235705683.1">
    <property type="nucleotide sequence ID" value="NZ_JAKGBZ010000050.1"/>
</dbReference>
<evidence type="ECO:0000256" key="14">
    <source>
        <dbReference type="RuleBase" id="RU003357"/>
    </source>
</evidence>
<gene>
    <name evidence="18" type="ORF">L2A60_17145</name>
</gene>
<evidence type="ECO:0000256" key="11">
    <source>
        <dbReference type="ARBA" id="ARBA00023237"/>
    </source>
</evidence>
<dbReference type="Pfam" id="PF00593">
    <property type="entry name" value="TonB_dep_Rec_b-barrel"/>
    <property type="match status" value="1"/>
</dbReference>
<proteinExistence type="inferred from homology"/>
<evidence type="ECO:0000256" key="10">
    <source>
        <dbReference type="ARBA" id="ARBA00023136"/>
    </source>
</evidence>
<dbReference type="PANTHER" id="PTHR32552:SF89">
    <property type="entry name" value="CATECHOLATE SIDEROPHORE RECEPTOR FIU"/>
    <property type="match status" value="1"/>
</dbReference>
<name>A0ABS9E2Y8_9PROT</name>
<evidence type="ECO:0000256" key="5">
    <source>
        <dbReference type="ARBA" id="ARBA00022692"/>
    </source>
</evidence>
<evidence type="ECO:0000256" key="7">
    <source>
        <dbReference type="ARBA" id="ARBA00023004"/>
    </source>
</evidence>
<keyword evidence="18" id="KW-0675">Receptor</keyword>
<dbReference type="PROSITE" id="PS52016">
    <property type="entry name" value="TONB_DEPENDENT_REC_3"/>
    <property type="match status" value="1"/>
</dbReference>
<dbReference type="InterPro" id="IPR010917">
    <property type="entry name" value="TonB_rcpt_CS"/>
</dbReference>
<dbReference type="InterPro" id="IPR000531">
    <property type="entry name" value="Beta-barrel_TonB"/>
</dbReference>
<evidence type="ECO:0000256" key="4">
    <source>
        <dbReference type="ARBA" id="ARBA00022496"/>
    </source>
</evidence>
<evidence type="ECO:0000313" key="18">
    <source>
        <dbReference type="EMBL" id="MCF3948400.1"/>
    </source>
</evidence>